<protein>
    <submittedName>
        <fullName evidence="2">DUF411 domain-containing protein</fullName>
    </submittedName>
</protein>
<gene>
    <name evidence="2" type="ORF">G3580_03785</name>
</gene>
<feature type="signal peptide" evidence="1">
    <location>
        <begin position="1"/>
        <end position="28"/>
    </location>
</feature>
<sequence>MKPITKSIRPWLFACAMPLLAAASLAQAEAPAITMYKDPNCGCCSKWAEHMRAAGFEVHEVHSAQMGRVKQQLGIPEALSSCHTARIGRYLVEGHVPAADVKRLLAEQPDVAGLSAPGMPAGSPGMEGPYPAQRYEVVSFERSGGATVFARH</sequence>
<evidence type="ECO:0000256" key="1">
    <source>
        <dbReference type="SAM" id="SignalP"/>
    </source>
</evidence>
<feature type="chain" id="PRO_5025660663" evidence="1">
    <location>
        <begin position="29"/>
        <end position="152"/>
    </location>
</feature>
<name>A0A6C1B0D1_9RHOO</name>
<reference evidence="2 3" key="1">
    <citation type="submission" date="2020-02" db="EMBL/GenBank/DDBJ databases">
        <title>Nitrogenibacter mangrovi gen. nov., sp. nov. isolated from mangrove sediment, a denitrifying betaproteobacterium.</title>
        <authorList>
            <person name="Liao H."/>
            <person name="Tian Y."/>
        </authorList>
    </citation>
    <scope>NUCLEOTIDE SEQUENCE [LARGE SCALE GENOMIC DNA]</scope>
    <source>
        <strain evidence="2 3">M9-3-2</strain>
    </source>
</reference>
<evidence type="ECO:0000313" key="2">
    <source>
        <dbReference type="EMBL" id="QID16833.1"/>
    </source>
</evidence>
<dbReference type="Pfam" id="PF04214">
    <property type="entry name" value="DUF411"/>
    <property type="match status" value="1"/>
</dbReference>
<organism evidence="2 3">
    <name type="scientific">Nitrogeniibacter mangrovi</name>
    <dbReference type="NCBI Taxonomy" id="2016596"/>
    <lineage>
        <taxon>Bacteria</taxon>
        <taxon>Pseudomonadati</taxon>
        <taxon>Pseudomonadota</taxon>
        <taxon>Betaproteobacteria</taxon>
        <taxon>Rhodocyclales</taxon>
        <taxon>Zoogloeaceae</taxon>
        <taxon>Nitrogeniibacter</taxon>
    </lineage>
</organism>
<dbReference type="KEGG" id="azq:G3580_03785"/>
<dbReference type="SUPFAM" id="SSF52833">
    <property type="entry name" value="Thioredoxin-like"/>
    <property type="match status" value="1"/>
</dbReference>
<dbReference type="RefSeq" id="WP_173764001.1">
    <property type="nucleotide sequence ID" value="NZ_CP048836.1"/>
</dbReference>
<accession>A0A6C1B0D1</accession>
<dbReference type="EMBL" id="CP048836">
    <property type="protein sequence ID" value="QID16833.1"/>
    <property type="molecule type" value="Genomic_DNA"/>
</dbReference>
<keyword evidence="3" id="KW-1185">Reference proteome</keyword>
<dbReference type="InterPro" id="IPR036249">
    <property type="entry name" value="Thioredoxin-like_sf"/>
</dbReference>
<dbReference type="InterPro" id="IPR007332">
    <property type="entry name" value="DUF411"/>
</dbReference>
<keyword evidence="1" id="KW-0732">Signal</keyword>
<dbReference type="AlphaFoldDB" id="A0A6C1B0D1"/>
<proteinExistence type="predicted"/>
<evidence type="ECO:0000313" key="3">
    <source>
        <dbReference type="Proteomes" id="UP000501991"/>
    </source>
</evidence>
<dbReference type="Proteomes" id="UP000501991">
    <property type="component" value="Chromosome"/>
</dbReference>